<dbReference type="Pfam" id="PF02575">
    <property type="entry name" value="YbaB_DNA_bd"/>
    <property type="match status" value="1"/>
</dbReference>
<sequence length="203" mass="21665">MSLTFTVDMSARNPLFTGTCSRPKPSLGVDVHPNLKPGEDFVHFLDRQAKEMREKAAALSEAFTDSAATVSSRDGSVTATVAPNGALRDLRLGHRACELGPARLTAAIMETVRLAQRQTARSVTDAFVAVSGDSEAADLIRSYLPPETEPGEPGEQGADAAEPPPSPPPAPPPPPASVPPRQQPPARRRRASDENDEDEARPW</sequence>
<dbReference type="Gene3D" id="3.30.1310.10">
    <property type="entry name" value="Nucleoid-associated protein YbaB-like domain"/>
    <property type="match status" value="1"/>
</dbReference>
<accession>A0A2T0M3M5</accession>
<dbReference type="InterPro" id="IPR036894">
    <property type="entry name" value="YbaB-like_sf"/>
</dbReference>
<organism evidence="2 3">
    <name type="scientific">Prauserella shujinwangii</name>
    <dbReference type="NCBI Taxonomy" id="1453103"/>
    <lineage>
        <taxon>Bacteria</taxon>
        <taxon>Bacillati</taxon>
        <taxon>Actinomycetota</taxon>
        <taxon>Actinomycetes</taxon>
        <taxon>Pseudonocardiales</taxon>
        <taxon>Pseudonocardiaceae</taxon>
        <taxon>Prauserella</taxon>
    </lineage>
</organism>
<dbReference type="AlphaFoldDB" id="A0A2T0M3M5"/>
<evidence type="ECO:0000313" key="2">
    <source>
        <dbReference type="EMBL" id="PRX51309.1"/>
    </source>
</evidence>
<dbReference type="GO" id="GO:0003677">
    <property type="term" value="F:DNA binding"/>
    <property type="evidence" value="ECO:0007669"/>
    <property type="project" value="UniProtKB-KW"/>
</dbReference>
<keyword evidence="2" id="KW-0238">DNA-binding</keyword>
<gene>
    <name evidence="2" type="ORF">B0I33_101462</name>
</gene>
<dbReference type="SUPFAM" id="SSF82607">
    <property type="entry name" value="YbaB-like"/>
    <property type="match status" value="1"/>
</dbReference>
<dbReference type="Proteomes" id="UP000238362">
    <property type="component" value="Unassembled WGS sequence"/>
</dbReference>
<evidence type="ECO:0000313" key="3">
    <source>
        <dbReference type="Proteomes" id="UP000238362"/>
    </source>
</evidence>
<feature type="compositionally biased region" description="Pro residues" evidence="1">
    <location>
        <begin position="162"/>
        <end position="183"/>
    </location>
</feature>
<feature type="region of interest" description="Disordered" evidence="1">
    <location>
        <begin position="144"/>
        <end position="203"/>
    </location>
</feature>
<name>A0A2T0M3M5_9PSEU</name>
<keyword evidence="3" id="KW-1185">Reference proteome</keyword>
<dbReference type="EMBL" id="PVNH01000001">
    <property type="protein sequence ID" value="PRX51309.1"/>
    <property type="molecule type" value="Genomic_DNA"/>
</dbReference>
<comment type="caution">
    <text evidence="2">The sequence shown here is derived from an EMBL/GenBank/DDBJ whole genome shotgun (WGS) entry which is preliminary data.</text>
</comment>
<evidence type="ECO:0000256" key="1">
    <source>
        <dbReference type="SAM" id="MobiDB-lite"/>
    </source>
</evidence>
<proteinExistence type="predicted"/>
<protein>
    <submittedName>
        <fullName evidence="2">YbaB/EbfC DNA-binding family protein</fullName>
    </submittedName>
</protein>
<feature type="compositionally biased region" description="Acidic residues" evidence="1">
    <location>
        <begin position="194"/>
        <end position="203"/>
    </location>
</feature>
<dbReference type="InterPro" id="IPR004401">
    <property type="entry name" value="YbaB/EbfC"/>
</dbReference>
<reference evidence="2 3" key="1">
    <citation type="submission" date="2018-03" db="EMBL/GenBank/DDBJ databases">
        <title>Genomic Encyclopedia of Type Strains, Phase III (KMG-III): the genomes of soil and plant-associated and newly described type strains.</title>
        <authorList>
            <person name="Whitman W."/>
        </authorList>
    </citation>
    <scope>NUCLEOTIDE SEQUENCE [LARGE SCALE GENOMIC DNA]</scope>
    <source>
        <strain evidence="2 3">CGMCC 4.7125</strain>
    </source>
</reference>